<dbReference type="RefSeq" id="WP_005718981.1">
    <property type="nucleotide sequence ID" value="NZ_JBQPOE010000012.1"/>
</dbReference>
<name>A0A4Q0LXT4_9LACO</name>
<dbReference type="EMBL" id="SCLX01000005">
    <property type="protein sequence ID" value="RXF60058.1"/>
    <property type="molecule type" value="Genomic_DNA"/>
</dbReference>
<gene>
    <name evidence="1" type="ORF">ERD32_01450</name>
</gene>
<proteinExistence type="predicted"/>
<protein>
    <submittedName>
        <fullName evidence="1">Uncharacterized protein</fullName>
    </submittedName>
</protein>
<dbReference type="AlphaFoldDB" id="A0A4Q0LXT4"/>
<reference evidence="1 2" key="1">
    <citation type="submission" date="2019-01" db="EMBL/GenBank/DDBJ databases">
        <title>The genome sequence of Lactobacillus crispatus L49.</title>
        <authorList>
            <person name="Zhong J."/>
            <person name="Zhang J."/>
        </authorList>
    </citation>
    <scope>NUCLEOTIDE SEQUENCE [LARGE SCALE GENOMIC DNA]</scope>
    <source>
        <strain evidence="1 2">L49</strain>
    </source>
</reference>
<comment type="caution">
    <text evidence="1">The sequence shown here is derived from an EMBL/GenBank/DDBJ whole genome shotgun (WGS) entry which is preliminary data.</text>
</comment>
<accession>A0A4Q0LXT4</accession>
<evidence type="ECO:0000313" key="1">
    <source>
        <dbReference type="EMBL" id="RXF60058.1"/>
    </source>
</evidence>
<sequence>MKGIEKMKIKRVKEIAYGDQIAVELDINGKWQKGYGTIVVIKGYKFIFVPRKYSNGINIEAYSLDSLKLFDSKPMSFITALLQCATKEGFMEATAPLAIRISEQLNKMKSLNGWKEIFRGEYLSAIAECGARSEKERRLLKEFDSKGV</sequence>
<evidence type="ECO:0000313" key="2">
    <source>
        <dbReference type="Proteomes" id="UP000289808"/>
    </source>
</evidence>
<dbReference type="Proteomes" id="UP000289808">
    <property type="component" value="Unassembled WGS sequence"/>
</dbReference>
<organism evidence="1 2">
    <name type="scientific">Lactobacillus crispatus</name>
    <dbReference type="NCBI Taxonomy" id="47770"/>
    <lineage>
        <taxon>Bacteria</taxon>
        <taxon>Bacillati</taxon>
        <taxon>Bacillota</taxon>
        <taxon>Bacilli</taxon>
        <taxon>Lactobacillales</taxon>
        <taxon>Lactobacillaceae</taxon>
        <taxon>Lactobacillus</taxon>
    </lineage>
</organism>